<comment type="caution">
    <text evidence="9">The sequence shown here is derived from an EMBL/GenBank/DDBJ whole genome shotgun (WGS) entry which is preliminary data.</text>
</comment>
<keyword evidence="8" id="KW-0472">Membrane</keyword>
<keyword evidence="3 7" id="KW-0349">Heme</keyword>
<protein>
    <submittedName>
        <fullName evidence="9">Cytochrome P450</fullName>
    </submittedName>
</protein>
<keyword evidence="8" id="KW-0812">Transmembrane</keyword>
<evidence type="ECO:0000256" key="6">
    <source>
        <dbReference type="ARBA" id="ARBA00023033"/>
    </source>
</evidence>
<dbReference type="GO" id="GO:0016705">
    <property type="term" value="F:oxidoreductase activity, acting on paired donors, with incorporation or reduction of molecular oxygen"/>
    <property type="evidence" value="ECO:0007669"/>
    <property type="project" value="InterPro"/>
</dbReference>
<evidence type="ECO:0000256" key="4">
    <source>
        <dbReference type="ARBA" id="ARBA00022723"/>
    </source>
</evidence>
<dbReference type="GO" id="GO:0020037">
    <property type="term" value="F:heme binding"/>
    <property type="evidence" value="ECO:0007669"/>
    <property type="project" value="InterPro"/>
</dbReference>
<dbReference type="PANTHER" id="PTHR24305:SF232">
    <property type="entry name" value="P450, PUTATIVE (EUROFUNG)-RELATED"/>
    <property type="match status" value="1"/>
</dbReference>
<dbReference type="SUPFAM" id="SSF48264">
    <property type="entry name" value="Cytochrome P450"/>
    <property type="match status" value="1"/>
</dbReference>
<dbReference type="Gene3D" id="1.10.630.10">
    <property type="entry name" value="Cytochrome P450"/>
    <property type="match status" value="1"/>
</dbReference>
<evidence type="ECO:0000256" key="5">
    <source>
        <dbReference type="ARBA" id="ARBA00023004"/>
    </source>
</evidence>
<dbReference type="InterPro" id="IPR002403">
    <property type="entry name" value="Cyt_P450_E_grp-IV"/>
</dbReference>
<evidence type="ECO:0000256" key="3">
    <source>
        <dbReference type="ARBA" id="ARBA00022617"/>
    </source>
</evidence>
<comment type="cofactor">
    <cofactor evidence="1 7">
        <name>heme</name>
        <dbReference type="ChEBI" id="CHEBI:30413"/>
    </cofactor>
</comment>
<dbReference type="PRINTS" id="PR00385">
    <property type="entry name" value="P450"/>
</dbReference>
<sequence length="579" mass="65182">MALLDIYTSLSSFLSSANTLWLAVALTVIGSYLLYQWLLPKPLPGIPFNTEATKSLFGDAPAMSREISVTGEFSMWLAHQVEKMGEPICQVFIRPFSKPWILVGDFHEAQDILMRRTEFEKPQFLIDGLIALGDFNARLKTNDPRFRARRHLKQDLMAPNFLNNYMGPFIHTEGLKLVKLLEAKMKLSDGRPFSALADYYHAALDTMIYYAFGGNFPDSALDPQLQAISNLEPSQISPGGKDEPVVFPDAPTSPFLTAVHHAPDVLEKTTIAWSPKLAYWWMSQQAWYKKIFSQKKQVVQKQLEAAIHNFKAGEVKTAMEHLVMREKVAAEKQGREPQLNSQLMLDEIFADMISGHHTTGGSMGWVTKYLTGFPEAQTKLRKALYSALPSAAAEQRPPTFDELRHAKIPYLEAVIEETLRLTPFSMTRETAQDTEILGYKIPKGCQVMMVNAGPGYLSPSLPVNENARSPTSKAAKRRPNWDETKDLKLFDPERWLVTKEDGSVEFDSAAGPQLGFGMGLRQCWGRKLAQLEIRTIMALVVWNFELLGIPEGLGGYAGYDGVSRQPQKVYVRLRKMNSW</sequence>
<feature type="transmembrane region" description="Helical" evidence="8">
    <location>
        <begin position="20"/>
        <end position="39"/>
    </location>
</feature>
<gene>
    <name evidence="9" type="ORF">QBC41DRAFT_218429</name>
</gene>
<keyword evidence="6" id="KW-0560">Oxidoreductase</keyword>
<dbReference type="AlphaFoldDB" id="A0AA39ZJ09"/>
<evidence type="ECO:0000256" key="8">
    <source>
        <dbReference type="SAM" id="Phobius"/>
    </source>
</evidence>
<comment type="similarity">
    <text evidence="2">Belongs to the cytochrome P450 family.</text>
</comment>
<dbReference type="Pfam" id="PF00067">
    <property type="entry name" value="p450"/>
    <property type="match status" value="2"/>
</dbReference>
<keyword evidence="4 7" id="KW-0479">Metal-binding</keyword>
<dbReference type="Proteomes" id="UP001174997">
    <property type="component" value="Unassembled WGS sequence"/>
</dbReference>
<accession>A0AA39ZJ09</accession>
<dbReference type="PANTHER" id="PTHR24305">
    <property type="entry name" value="CYTOCHROME P450"/>
    <property type="match status" value="1"/>
</dbReference>
<evidence type="ECO:0000256" key="1">
    <source>
        <dbReference type="ARBA" id="ARBA00001971"/>
    </source>
</evidence>
<dbReference type="InterPro" id="IPR050121">
    <property type="entry name" value="Cytochrome_P450_monoxygenase"/>
</dbReference>
<keyword evidence="5 7" id="KW-0408">Iron</keyword>
<evidence type="ECO:0000256" key="2">
    <source>
        <dbReference type="ARBA" id="ARBA00010617"/>
    </source>
</evidence>
<dbReference type="InterPro" id="IPR036396">
    <property type="entry name" value="Cyt_P450_sf"/>
</dbReference>
<reference evidence="9" key="1">
    <citation type="submission" date="2023-06" db="EMBL/GenBank/DDBJ databases">
        <title>Genome-scale phylogeny and comparative genomics of the fungal order Sordariales.</title>
        <authorList>
            <consortium name="Lawrence Berkeley National Laboratory"/>
            <person name="Hensen N."/>
            <person name="Bonometti L."/>
            <person name="Westerberg I."/>
            <person name="Brannstrom I.O."/>
            <person name="Guillou S."/>
            <person name="Cros-Aarteil S."/>
            <person name="Calhoun S."/>
            <person name="Haridas S."/>
            <person name="Kuo A."/>
            <person name="Mondo S."/>
            <person name="Pangilinan J."/>
            <person name="Riley R."/>
            <person name="Labutti K."/>
            <person name="Andreopoulos B."/>
            <person name="Lipzen A."/>
            <person name="Chen C."/>
            <person name="Yanf M."/>
            <person name="Daum C."/>
            <person name="Ng V."/>
            <person name="Clum A."/>
            <person name="Steindorff A."/>
            <person name="Ohm R."/>
            <person name="Martin F."/>
            <person name="Silar P."/>
            <person name="Natvig D."/>
            <person name="Lalanne C."/>
            <person name="Gautier V."/>
            <person name="Ament-Velasquez S.L."/>
            <person name="Kruys A."/>
            <person name="Hutchinson M.I."/>
            <person name="Powell A.J."/>
            <person name="Barry K."/>
            <person name="Miller A.N."/>
            <person name="Grigoriev I.V."/>
            <person name="Debuchy R."/>
            <person name="Gladieux P."/>
            <person name="Thoren M.H."/>
            <person name="Johannesson H."/>
        </authorList>
    </citation>
    <scope>NUCLEOTIDE SEQUENCE</scope>
    <source>
        <strain evidence="9">CBS 307.81</strain>
    </source>
</reference>
<dbReference type="CDD" id="cd20622">
    <property type="entry name" value="CYP_TRI13-like"/>
    <property type="match status" value="1"/>
</dbReference>
<name>A0AA39ZJ09_9PEZI</name>
<keyword evidence="10" id="KW-1185">Reference proteome</keyword>
<evidence type="ECO:0000313" key="9">
    <source>
        <dbReference type="EMBL" id="KAK0671957.1"/>
    </source>
</evidence>
<dbReference type="GO" id="GO:0004497">
    <property type="term" value="F:monooxygenase activity"/>
    <property type="evidence" value="ECO:0007669"/>
    <property type="project" value="UniProtKB-KW"/>
</dbReference>
<keyword evidence="8" id="KW-1133">Transmembrane helix</keyword>
<evidence type="ECO:0000313" key="10">
    <source>
        <dbReference type="Proteomes" id="UP001174997"/>
    </source>
</evidence>
<keyword evidence="6" id="KW-0503">Monooxygenase</keyword>
<feature type="binding site" description="axial binding residue" evidence="7">
    <location>
        <position position="523"/>
    </location>
    <ligand>
        <name>heme</name>
        <dbReference type="ChEBI" id="CHEBI:30413"/>
    </ligand>
    <ligandPart>
        <name>Fe</name>
        <dbReference type="ChEBI" id="CHEBI:18248"/>
    </ligandPart>
</feature>
<dbReference type="EMBL" id="JAULSY010000017">
    <property type="protein sequence ID" value="KAK0671957.1"/>
    <property type="molecule type" value="Genomic_DNA"/>
</dbReference>
<organism evidence="9 10">
    <name type="scientific">Cercophora samala</name>
    <dbReference type="NCBI Taxonomy" id="330535"/>
    <lineage>
        <taxon>Eukaryota</taxon>
        <taxon>Fungi</taxon>
        <taxon>Dikarya</taxon>
        <taxon>Ascomycota</taxon>
        <taxon>Pezizomycotina</taxon>
        <taxon>Sordariomycetes</taxon>
        <taxon>Sordariomycetidae</taxon>
        <taxon>Sordariales</taxon>
        <taxon>Lasiosphaeriaceae</taxon>
        <taxon>Cercophora</taxon>
    </lineage>
</organism>
<evidence type="ECO:0000256" key="7">
    <source>
        <dbReference type="PIRSR" id="PIRSR602403-1"/>
    </source>
</evidence>
<dbReference type="GO" id="GO:0005506">
    <property type="term" value="F:iron ion binding"/>
    <property type="evidence" value="ECO:0007669"/>
    <property type="project" value="InterPro"/>
</dbReference>
<dbReference type="InterPro" id="IPR001128">
    <property type="entry name" value="Cyt_P450"/>
</dbReference>
<dbReference type="PRINTS" id="PR00465">
    <property type="entry name" value="EP450IV"/>
</dbReference>
<proteinExistence type="inferred from homology"/>